<name>A0A4R0Z2J9_9GAMM</name>
<gene>
    <name evidence="2" type="ORF">EZM97_10640</name>
</gene>
<organism evidence="2 3">
    <name type="scientific">Dyella soli</name>
    <dbReference type="NCBI Taxonomy" id="522319"/>
    <lineage>
        <taxon>Bacteria</taxon>
        <taxon>Pseudomonadati</taxon>
        <taxon>Pseudomonadota</taxon>
        <taxon>Gammaproteobacteria</taxon>
        <taxon>Lysobacterales</taxon>
        <taxon>Rhodanobacteraceae</taxon>
        <taxon>Dyella</taxon>
    </lineage>
</organism>
<evidence type="ECO:0000313" key="3">
    <source>
        <dbReference type="Proteomes" id="UP000291822"/>
    </source>
</evidence>
<dbReference type="EMBL" id="SJTG01000001">
    <property type="protein sequence ID" value="TCI13688.1"/>
    <property type="molecule type" value="Genomic_DNA"/>
</dbReference>
<dbReference type="Proteomes" id="UP000291822">
    <property type="component" value="Unassembled WGS sequence"/>
</dbReference>
<dbReference type="AlphaFoldDB" id="A0A4R0Z2J9"/>
<keyword evidence="3" id="KW-1185">Reference proteome</keyword>
<dbReference type="RefSeq" id="WP_131149530.1">
    <property type="nucleotide sequence ID" value="NZ_SJTG01000001.1"/>
</dbReference>
<sequence length="84" mass="8891">MTVTMDGIRHGDGWNVPAGAPVPLHERLSERSDSAKPSTTASPPPDSPPGHVDGGQANFGWMLVAQLIREVFSGSGFYKSENDA</sequence>
<protein>
    <submittedName>
        <fullName evidence="2">Uncharacterized protein</fullName>
    </submittedName>
</protein>
<feature type="region of interest" description="Disordered" evidence="1">
    <location>
        <begin position="1"/>
        <end position="56"/>
    </location>
</feature>
<proteinExistence type="predicted"/>
<accession>A0A4R0Z2J9</accession>
<evidence type="ECO:0000313" key="2">
    <source>
        <dbReference type="EMBL" id="TCI13688.1"/>
    </source>
</evidence>
<evidence type="ECO:0000256" key="1">
    <source>
        <dbReference type="SAM" id="MobiDB-lite"/>
    </source>
</evidence>
<feature type="compositionally biased region" description="Basic and acidic residues" evidence="1">
    <location>
        <begin position="24"/>
        <end position="34"/>
    </location>
</feature>
<reference evidence="2 3" key="1">
    <citation type="submission" date="2019-02" db="EMBL/GenBank/DDBJ databases">
        <title>Dyella amyloliquefaciens sp. nov., isolated from forest soil.</title>
        <authorList>
            <person name="Gao Z.-H."/>
            <person name="Qiu L.-H."/>
        </authorList>
    </citation>
    <scope>NUCLEOTIDE SEQUENCE [LARGE SCALE GENOMIC DNA]</scope>
    <source>
        <strain evidence="2 3">KACC 12747</strain>
    </source>
</reference>
<comment type="caution">
    <text evidence="2">The sequence shown here is derived from an EMBL/GenBank/DDBJ whole genome shotgun (WGS) entry which is preliminary data.</text>
</comment>